<dbReference type="PANTHER" id="PTHR33116">
    <property type="entry name" value="REVERSE TRANSCRIPTASE ZINC-BINDING DOMAIN-CONTAINING PROTEIN-RELATED-RELATED"/>
    <property type="match status" value="1"/>
</dbReference>
<dbReference type="PANTHER" id="PTHR33116:SF86">
    <property type="entry name" value="REVERSE TRANSCRIPTASE DOMAIN-CONTAINING PROTEIN"/>
    <property type="match status" value="1"/>
</dbReference>
<evidence type="ECO:0000313" key="1">
    <source>
        <dbReference type="EMBL" id="KAH1091470.1"/>
    </source>
</evidence>
<dbReference type="OrthoDB" id="1001947at2759"/>
<reference evidence="1 2" key="1">
    <citation type="journal article" date="2021" name="Plant Biotechnol. J.">
        <title>Multi-omics assisted identification of the key and species-specific regulatory components of drought-tolerant mechanisms in Gossypium stocksii.</title>
        <authorList>
            <person name="Yu D."/>
            <person name="Ke L."/>
            <person name="Zhang D."/>
            <person name="Wu Y."/>
            <person name="Sun Y."/>
            <person name="Mei J."/>
            <person name="Sun J."/>
            <person name="Sun Y."/>
        </authorList>
    </citation>
    <scope>NUCLEOTIDE SEQUENCE [LARGE SCALE GENOMIC DNA]</scope>
    <source>
        <strain evidence="2">cv. E1</strain>
        <tissue evidence="1">Leaf</tissue>
    </source>
</reference>
<comment type="caution">
    <text evidence="1">The sequence shown here is derived from an EMBL/GenBank/DDBJ whole genome shotgun (WGS) entry which is preliminary data.</text>
</comment>
<gene>
    <name evidence="1" type="ORF">J1N35_018727</name>
</gene>
<dbReference type="EMBL" id="JAIQCV010000006">
    <property type="protein sequence ID" value="KAH1091470.1"/>
    <property type="molecule type" value="Genomic_DNA"/>
</dbReference>
<proteinExistence type="predicted"/>
<evidence type="ECO:0008006" key="3">
    <source>
        <dbReference type="Google" id="ProtNLM"/>
    </source>
</evidence>
<accession>A0A9D3VR28</accession>
<dbReference type="AlphaFoldDB" id="A0A9D3VR28"/>
<keyword evidence="2" id="KW-1185">Reference proteome</keyword>
<name>A0A9D3VR28_9ROSI</name>
<sequence length="353" mass="40456">MGFVHIFSKASEILSVRRFVSGFRVFSLILWNGAPTQSFKPVRGIRQGCPLSPYLFVLYMECHKISARKSNVHFSNGVVDSLCDQINLFFGFQKVSNLGRYLGVPLLHDRVTKSTLSFIVEKSLLVPKGLYDEIEKIARQFIWGSSTVCHKSALVGWESICQPRSRGGLGFRHFHDQNNSFFVKISFNLVSCQDALWRLFTNFEHPRRGIGQSSICPLCGHDTEDILHAIRDFSKAKDAWMLVVLAEKITKFFSDLFHIWLSTNLCCHDRLQDKCITWSCLFGISILLQIFESFFIRLPIGFTYSLMEQSLETLEMHQHEVWLGIEMVLSMDAPVDSGITILKRIKRLMRSDG</sequence>
<protein>
    <recommendedName>
        <fullName evidence="3">Reverse transcriptase domain-containing protein</fullName>
    </recommendedName>
</protein>
<evidence type="ECO:0000313" key="2">
    <source>
        <dbReference type="Proteomes" id="UP000828251"/>
    </source>
</evidence>
<dbReference type="Proteomes" id="UP000828251">
    <property type="component" value="Unassembled WGS sequence"/>
</dbReference>
<organism evidence="1 2">
    <name type="scientific">Gossypium stocksii</name>
    <dbReference type="NCBI Taxonomy" id="47602"/>
    <lineage>
        <taxon>Eukaryota</taxon>
        <taxon>Viridiplantae</taxon>
        <taxon>Streptophyta</taxon>
        <taxon>Embryophyta</taxon>
        <taxon>Tracheophyta</taxon>
        <taxon>Spermatophyta</taxon>
        <taxon>Magnoliopsida</taxon>
        <taxon>eudicotyledons</taxon>
        <taxon>Gunneridae</taxon>
        <taxon>Pentapetalae</taxon>
        <taxon>rosids</taxon>
        <taxon>malvids</taxon>
        <taxon>Malvales</taxon>
        <taxon>Malvaceae</taxon>
        <taxon>Malvoideae</taxon>
        <taxon>Gossypium</taxon>
    </lineage>
</organism>